<dbReference type="AlphaFoldDB" id="A0A1U7CXN0"/>
<sequence>MASNSSINATVHRPTADPNSPNANANANADPRFTFRSLLARHPFATLRAIAARRGLESEAVRASTLAGELTDELDSPAVLSAIRADLDDDARLALSLFGLTDSPSWPLSGLKHALSVLGATAESVVVGLLERGLLALDPGVEAGPGQPFDFAARMASVGSDELELWVHPALSHGVRIRPPSRAVLPAAGPVGQIREPDGLEPILRLAALWQRTGAEPLRRTQQGTLYKRDRERIEEDPVLSGPVSDALAELPAMATLWLGLARRVGLVHLDPGGEFFLAASAEFWTENAVHLPQMIASGWLGLRTWLEWAEPSAEAPSAGLPLVFLRPALLLWLASLAPDTWVTLDDLAEHLTAIAHGWDRTAFTETPGASAATARRASKSAAKRGPQAPRESPASRALGRVLLGGGYAMGLVRVGEEKSTDRRAVQLTPLGRYVLGLGPPPPPRPTFEHFLFVQPNLEVIAYRQGLTPPLIGRLSRFAWWTKIGAAMELKLTQESVALGLEWNLSPSLMLEILARHSQRALPGSVKDAIDRWASRRERVTMYTAATLMEFSAQADRDRAATAWTEDGEGKAFIPVGDRFLLVENAQHVPTSRISTTAVRDYRLPPERCVSVEADGVTLALDPSRSDLLIDAELARFADEEPTPDADRPGGSRPSARRFQVTAASLARAFDIGMTAALLSDWFQRRTGGDLPPAVGLMVRPALLGAKPWKAQRRLVLNVPTAELLEGVLQHPATRSLLGDRLGPVSAVVPEDCVDQLRAALKTLGVEIDVS</sequence>
<feature type="region of interest" description="Disordered" evidence="1">
    <location>
        <begin position="1"/>
        <end position="28"/>
    </location>
</feature>
<dbReference type="EMBL" id="CP019082">
    <property type="protein sequence ID" value="APW63671.1"/>
    <property type="molecule type" value="Genomic_DNA"/>
</dbReference>
<evidence type="ECO:0000313" key="3">
    <source>
        <dbReference type="Proteomes" id="UP000186309"/>
    </source>
</evidence>
<feature type="region of interest" description="Disordered" evidence="1">
    <location>
        <begin position="366"/>
        <end position="396"/>
    </location>
</feature>
<feature type="compositionally biased region" description="Low complexity" evidence="1">
    <location>
        <begin position="16"/>
        <end position="28"/>
    </location>
</feature>
<proteinExistence type="predicted"/>
<accession>A0A1U7CXN0</accession>
<evidence type="ECO:0008006" key="4">
    <source>
        <dbReference type="Google" id="ProtNLM"/>
    </source>
</evidence>
<reference evidence="3" key="1">
    <citation type="submission" date="2016-12" db="EMBL/GenBank/DDBJ databases">
        <title>Comparative genomics of four Isosphaeraceae planctomycetes: a common pool of plasmids and glycoside hydrolase genes.</title>
        <authorList>
            <person name="Ivanova A."/>
        </authorList>
    </citation>
    <scope>NUCLEOTIDE SEQUENCE [LARGE SCALE GENOMIC DNA]</scope>
    <source>
        <strain evidence="3">PX4</strain>
    </source>
</reference>
<dbReference type="OrthoDB" id="237746at2"/>
<dbReference type="KEGG" id="pbor:BSF38_05245"/>
<evidence type="ECO:0000256" key="1">
    <source>
        <dbReference type="SAM" id="MobiDB-lite"/>
    </source>
</evidence>
<dbReference type="RefSeq" id="WP_076349988.1">
    <property type="nucleotide sequence ID" value="NZ_CP019082.1"/>
</dbReference>
<protein>
    <recommendedName>
        <fullName evidence="4">Helicase XPB/Ssl2 N-terminal domain-containing protein</fullName>
    </recommendedName>
</protein>
<dbReference type="Proteomes" id="UP000186309">
    <property type="component" value="Chromosome"/>
</dbReference>
<name>A0A1U7CXN0_9BACT</name>
<organism evidence="2 3">
    <name type="scientific">Paludisphaera borealis</name>
    <dbReference type="NCBI Taxonomy" id="1387353"/>
    <lineage>
        <taxon>Bacteria</taxon>
        <taxon>Pseudomonadati</taxon>
        <taxon>Planctomycetota</taxon>
        <taxon>Planctomycetia</taxon>
        <taxon>Isosphaerales</taxon>
        <taxon>Isosphaeraceae</taxon>
        <taxon>Paludisphaera</taxon>
    </lineage>
</organism>
<dbReference type="STRING" id="1387353.BSF38_05245"/>
<evidence type="ECO:0000313" key="2">
    <source>
        <dbReference type="EMBL" id="APW63671.1"/>
    </source>
</evidence>
<gene>
    <name evidence="2" type="ORF">BSF38_05245</name>
</gene>
<keyword evidence="3" id="KW-1185">Reference proteome</keyword>
<feature type="compositionally biased region" description="Low complexity" evidence="1">
    <location>
        <begin position="367"/>
        <end position="376"/>
    </location>
</feature>